<evidence type="ECO:0000313" key="3">
    <source>
        <dbReference type="EMBL" id="VAW24077.1"/>
    </source>
</evidence>
<feature type="transmembrane region" description="Helical" evidence="2">
    <location>
        <begin position="243"/>
        <end position="269"/>
    </location>
</feature>
<dbReference type="GO" id="GO:0015297">
    <property type="term" value="F:antiporter activity"/>
    <property type="evidence" value="ECO:0007669"/>
    <property type="project" value="InterPro"/>
</dbReference>
<sequence length="337" mass="36440">FGLMGQDPQVISLAETYLSSAVWMLFPGLGIVIFRSLLTARGDSKVILWVTVGGIFINALANYGLMFGNFGLPRLEMLGAGITTSIVNLIMFTILLTFVVFNSRYRRYYILVRPFKPDWPRFRQLLFIGAPISLTIMSEVGLFGAASILMGILGTDELAAHAIALQLAAIAFMVPLGISQATTVRVGIAYGAKNPVGIRIAGWTSMGLGTAFMVLPLAIFLLFPAFLVTLFLDSSNPDNLEVLALAASFLAVAAAFQLVDGAQILMVAALRGLSDTRVPMFMALFGYWIVGMGTAYIFGFVLEWRGIGIWIGLASGLAFVAVVLTARFAMREKLNLL</sequence>
<dbReference type="InterPro" id="IPR050222">
    <property type="entry name" value="MATE_MdtK"/>
</dbReference>
<evidence type="ECO:0000256" key="1">
    <source>
        <dbReference type="ARBA" id="ARBA00022448"/>
    </source>
</evidence>
<evidence type="ECO:0000256" key="2">
    <source>
        <dbReference type="SAM" id="Phobius"/>
    </source>
</evidence>
<dbReference type="PANTHER" id="PTHR43298">
    <property type="entry name" value="MULTIDRUG RESISTANCE PROTEIN NORM-RELATED"/>
    <property type="match status" value="1"/>
</dbReference>
<accession>A0A3B0UFK7</accession>
<dbReference type="AlphaFoldDB" id="A0A3B0UFK7"/>
<feature type="transmembrane region" description="Helical" evidence="2">
    <location>
        <begin position="281"/>
        <end position="301"/>
    </location>
</feature>
<feature type="non-terminal residue" evidence="3">
    <location>
        <position position="1"/>
    </location>
</feature>
<protein>
    <submittedName>
        <fullName evidence="3">Multidrug and toxin extrusion (MATE) family efflux pump YdhE/NorM, homolog</fullName>
    </submittedName>
</protein>
<feature type="transmembrane region" description="Helical" evidence="2">
    <location>
        <begin position="158"/>
        <end position="179"/>
    </location>
</feature>
<keyword evidence="2" id="KW-1133">Transmembrane helix</keyword>
<keyword evidence="2" id="KW-0472">Membrane</keyword>
<proteinExistence type="predicted"/>
<name>A0A3B0UFK7_9ZZZZ</name>
<feature type="transmembrane region" description="Helical" evidence="2">
    <location>
        <begin position="122"/>
        <end position="152"/>
    </location>
</feature>
<gene>
    <name evidence="3" type="ORF">MNBD_ALPHA11-2096</name>
</gene>
<feature type="transmembrane region" description="Helical" evidence="2">
    <location>
        <begin position="200"/>
        <end position="223"/>
    </location>
</feature>
<feature type="transmembrane region" description="Helical" evidence="2">
    <location>
        <begin position="307"/>
        <end position="330"/>
    </location>
</feature>
<dbReference type="GO" id="GO:0005886">
    <property type="term" value="C:plasma membrane"/>
    <property type="evidence" value="ECO:0007669"/>
    <property type="project" value="TreeGrafter"/>
</dbReference>
<dbReference type="EMBL" id="UOEQ01000503">
    <property type="protein sequence ID" value="VAW24077.1"/>
    <property type="molecule type" value="Genomic_DNA"/>
</dbReference>
<dbReference type="GO" id="GO:0042910">
    <property type="term" value="F:xenobiotic transmembrane transporter activity"/>
    <property type="evidence" value="ECO:0007669"/>
    <property type="project" value="InterPro"/>
</dbReference>
<feature type="transmembrane region" description="Helical" evidence="2">
    <location>
        <begin position="77"/>
        <end position="101"/>
    </location>
</feature>
<dbReference type="Pfam" id="PF01554">
    <property type="entry name" value="MatE"/>
    <property type="match status" value="2"/>
</dbReference>
<dbReference type="InterPro" id="IPR002528">
    <property type="entry name" value="MATE_fam"/>
</dbReference>
<feature type="transmembrane region" description="Helical" evidence="2">
    <location>
        <begin position="16"/>
        <end position="34"/>
    </location>
</feature>
<reference evidence="3" key="1">
    <citation type="submission" date="2018-06" db="EMBL/GenBank/DDBJ databases">
        <authorList>
            <person name="Zhirakovskaya E."/>
        </authorList>
    </citation>
    <scope>NUCLEOTIDE SEQUENCE</scope>
</reference>
<keyword evidence="1" id="KW-0813">Transport</keyword>
<organism evidence="3">
    <name type="scientific">hydrothermal vent metagenome</name>
    <dbReference type="NCBI Taxonomy" id="652676"/>
    <lineage>
        <taxon>unclassified sequences</taxon>
        <taxon>metagenomes</taxon>
        <taxon>ecological metagenomes</taxon>
    </lineage>
</organism>
<dbReference type="NCBIfam" id="TIGR00797">
    <property type="entry name" value="matE"/>
    <property type="match status" value="1"/>
</dbReference>
<feature type="transmembrane region" description="Helical" evidence="2">
    <location>
        <begin position="46"/>
        <end position="65"/>
    </location>
</feature>
<dbReference type="PANTHER" id="PTHR43298:SF2">
    <property type="entry name" value="FMN_FAD EXPORTER YEEO-RELATED"/>
    <property type="match status" value="1"/>
</dbReference>
<keyword evidence="2" id="KW-0812">Transmembrane</keyword>